<proteinExistence type="inferred from homology"/>
<dbReference type="OrthoDB" id="9808891at2"/>
<keyword evidence="13" id="KW-1185">Reference proteome</keyword>
<evidence type="ECO:0000256" key="7">
    <source>
        <dbReference type="ARBA" id="ARBA00023235"/>
    </source>
</evidence>
<dbReference type="EMBL" id="AAVT01000001">
    <property type="protein sequence ID" value="EAW32532.1"/>
    <property type="molecule type" value="Genomic_DNA"/>
</dbReference>
<evidence type="ECO:0000256" key="9">
    <source>
        <dbReference type="PROSITE-ProRule" id="PRU00277"/>
    </source>
</evidence>
<dbReference type="GO" id="GO:0003755">
    <property type="term" value="F:peptidyl-prolyl cis-trans isomerase activity"/>
    <property type="evidence" value="ECO:0007669"/>
    <property type="project" value="UniProtKB-UniRule"/>
</dbReference>
<evidence type="ECO:0000256" key="1">
    <source>
        <dbReference type="ARBA" id="ARBA00000971"/>
    </source>
</evidence>
<dbReference type="InterPro" id="IPR046357">
    <property type="entry name" value="PPIase_dom_sf"/>
</dbReference>
<dbReference type="Pfam" id="PF00254">
    <property type="entry name" value="FKBP_C"/>
    <property type="match status" value="1"/>
</dbReference>
<evidence type="ECO:0000259" key="11">
    <source>
        <dbReference type="PROSITE" id="PS50059"/>
    </source>
</evidence>
<dbReference type="InterPro" id="IPR001179">
    <property type="entry name" value="PPIase_FKBP_dom"/>
</dbReference>
<dbReference type="Proteomes" id="UP000004931">
    <property type="component" value="Unassembled WGS sequence"/>
</dbReference>
<evidence type="ECO:0000256" key="4">
    <source>
        <dbReference type="ARBA" id="ARBA00022490"/>
    </source>
</evidence>
<dbReference type="PANTHER" id="PTHR47861">
    <property type="entry name" value="FKBP-TYPE PEPTIDYL-PROLYL CIS-TRANS ISOMERASE SLYD"/>
    <property type="match status" value="1"/>
</dbReference>
<comment type="catalytic activity">
    <reaction evidence="1 9 10">
        <text>[protein]-peptidylproline (omega=180) = [protein]-peptidylproline (omega=0)</text>
        <dbReference type="Rhea" id="RHEA:16237"/>
        <dbReference type="Rhea" id="RHEA-COMP:10747"/>
        <dbReference type="Rhea" id="RHEA-COMP:10748"/>
        <dbReference type="ChEBI" id="CHEBI:83833"/>
        <dbReference type="ChEBI" id="CHEBI:83834"/>
        <dbReference type="EC" id="5.2.1.8"/>
    </reaction>
</comment>
<comment type="caution">
    <text evidence="12">The sequence shown here is derived from an EMBL/GenBank/DDBJ whole genome shotgun (WGS) entry which is preliminary data.</text>
</comment>
<name>A0Y8S8_9GAMM</name>
<organism evidence="12 13">
    <name type="scientific">marine gamma proteobacterium HTCC2143</name>
    <dbReference type="NCBI Taxonomy" id="247633"/>
    <lineage>
        <taxon>Bacteria</taxon>
        <taxon>Pseudomonadati</taxon>
        <taxon>Pseudomonadota</taxon>
        <taxon>Gammaproteobacteria</taxon>
        <taxon>Cellvibrionales</taxon>
        <taxon>Spongiibacteraceae</taxon>
        <taxon>BD1-7 clade</taxon>
    </lineage>
</organism>
<keyword evidence="6" id="KW-0143">Chaperone</keyword>
<keyword evidence="5 9" id="KW-0697">Rotamase</keyword>
<evidence type="ECO:0000256" key="8">
    <source>
        <dbReference type="ARBA" id="ARBA00037071"/>
    </source>
</evidence>
<comment type="function">
    <text evidence="8">Also involved in hydrogenase metallocenter assembly, probably by participating in the nickel insertion step. This function in hydrogenase biosynthesis requires chaperone activity and the presence of the metal-binding domain, but not PPIase activity.</text>
</comment>
<evidence type="ECO:0000313" key="12">
    <source>
        <dbReference type="EMBL" id="EAW32532.1"/>
    </source>
</evidence>
<dbReference type="eggNOG" id="COG1047">
    <property type="taxonomic scope" value="Bacteria"/>
</dbReference>
<dbReference type="GO" id="GO:0005737">
    <property type="term" value="C:cytoplasm"/>
    <property type="evidence" value="ECO:0007669"/>
    <property type="project" value="UniProtKB-SubCell"/>
</dbReference>
<accession>A0Y8S8</accession>
<evidence type="ECO:0000256" key="10">
    <source>
        <dbReference type="RuleBase" id="RU003915"/>
    </source>
</evidence>
<protein>
    <recommendedName>
        <fullName evidence="10">Peptidyl-prolyl cis-trans isomerase</fullName>
        <ecNumber evidence="10">5.2.1.8</ecNumber>
    </recommendedName>
</protein>
<evidence type="ECO:0000256" key="5">
    <source>
        <dbReference type="ARBA" id="ARBA00023110"/>
    </source>
</evidence>
<dbReference type="GO" id="GO:0042026">
    <property type="term" value="P:protein refolding"/>
    <property type="evidence" value="ECO:0007669"/>
    <property type="project" value="UniProtKB-ARBA"/>
</dbReference>
<sequence length="160" mass="17149">MKISSKSVVAFHYTLFNETGDEVESSRDSEPSLCLIGAGNILPGLEQAIMTKQAGDKVDVTLEPRLAYGVLQADKKDRVSAKYLKHEGKLHPGKVVSINTKQGAQTATVVKVGKFSVDIDLNHPLAGQTVTFAIEIDNVRAATQEEISHGHAHGAGGHQH</sequence>
<dbReference type="Gene3D" id="3.10.50.40">
    <property type="match status" value="1"/>
</dbReference>
<gene>
    <name evidence="12" type="ORF">GP2143_14791</name>
</gene>
<keyword evidence="7 9" id="KW-0413">Isomerase</keyword>
<evidence type="ECO:0000256" key="3">
    <source>
        <dbReference type="ARBA" id="ARBA00006577"/>
    </source>
</evidence>
<dbReference type="PROSITE" id="PS50059">
    <property type="entry name" value="FKBP_PPIASE"/>
    <property type="match status" value="1"/>
</dbReference>
<keyword evidence="4" id="KW-0963">Cytoplasm</keyword>
<evidence type="ECO:0000313" key="13">
    <source>
        <dbReference type="Proteomes" id="UP000004931"/>
    </source>
</evidence>
<feature type="domain" description="PPIase FKBP-type" evidence="11">
    <location>
        <begin position="6"/>
        <end position="69"/>
    </location>
</feature>
<reference evidence="12 13" key="1">
    <citation type="journal article" date="2010" name="J. Bacteriol.">
        <title>Genome sequence of the oligotrophic marine Gammaproteobacterium HTCC2143, isolated from the Oregon Coast.</title>
        <authorList>
            <person name="Oh H.M."/>
            <person name="Kang I."/>
            <person name="Ferriera S."/>
            <person name="Giovannoni S.J."/>
            <person name="Cho J.C."/>
        </authorList>
    </citation>
    <scope>NUCLEOTIDE SEQUENCE [LARGE SCALE GENOMIC DNA]</scope>
    <source>
        <strain evidence="12 13">HTCC2143</strain>
    </source>
</reference>
<comment type="subcellular location">
    <subcellularLocation>
        <location evidence="2">Cytoplasm</location>
    </subcellularLocation>
</comment>
<evidence type="ECO:0000256" key="6">
    <source>
        <dbReference type="ARBA" id="ARBA00023186"/>
    </source>
</evidence>
<dbReference type="EC" id="5.2.1.8" evidence="10"/>
<dbReference type="AlphaFoldDB" id="A0Y8S8"/>
<evidence type="ECO:0000256" key="2">
    <source>
        <dbReference type="ARBA" id="ARBA00004496"/>
    </source>
</evidence>
<comment type="similarity">
    <text evidence="3 10">Belongs to the FKBP-type PPIase family.</text>
</comment>
<dbReference type="PANTHER" id="PTHR47861:SF3">
    <property type="entry name" value="FKBP-TYPE PEPTIDYL-PROLYL CIS-TRANS ISOMERASE SLYD"/>
    <property type="match status" value="1"/>
</dbReference>
<dbReference type="SUPFAM" id="SSF54534">
    <property type="entry name" value="FKBP-like"/>
    <property type="match status" value="1"/>
</dbReference>
<dbReference type="STRING" id="247633.GP2143_14791"/>